<proteinExistence type="predicted"/>
<comment type="caution">
    <text evidence="1">The sequence shown here is derived from an EMBL/GenBank/DDBJ whole genome shotgun (WGS) entry which is preliminary data.</text>
</comment>
<reference evidence="1" key="2">
    <citation type="journal article" date="2018" name="Sci. Data">
        <title>The draft genome sequence of cork oak.</title>
        <authorList>
            <person name="Ramos A.M."/>
            <person name="Usie A."/>
            <person name="Barbosa P."/>
            <person name="Barros P.M."/>
            <person name="Capote T."/>
            <person name="Chaves I."/>
            <person name="Simoes F."/>
            <person name="Abreu I."/>
            <person name="Carrasquinho I."/>
            <person name="Faro C."/>
            <person name="Guimaraes J.B."/>
            <person name="Mendonca D."/>
            <person name="Nobrega F."/>
            <person name="Rodrigues L."/>
            <person name="Saibo N.J.M."/>
            <person name="Varela M.C."/>
            <person name="Egas C."/>
            <person name="Matos J."/>
            <person name="Miguel C.M."/>
            <person name="Oliveira M.M."/>
            <person name="Ricardo C.P."/>
            <person name="Goncalves S."/>
        </authorList>
    </citation>
    <scope>NUCLEOTIDE SEQUENCE [LARGE SCALE GENOMIC DNA]</scope>
    <source>
        <strain evidence="1">HL8</strain>
    </source>
</reference>
<gene>
    <name evidence="1" type="primary">EXO70A1_11</name>
    <name evidence="1" type="ORF">CFP56_036690</name>
</gene>
<dbReference type="AlphaFoldDB" id="A0AAW0M9U0"/>
<dbReference type="Gene3D" id="1.20.1280.170">
    <property type="entry name" value="Exocyst complex component Exo70"/>
    <property type="match status" value="1"/>
</dbReference>
<sequence length="80" mass="8564">MNQRSFLQCLTIQGLTSSGGGSSVGGDGVNSSGVSRALVKDRPLVGSGKNPQKYIKYGAEDLERMLGEFFEGKNLNEPKR</sequence>
<accession>A0AAW0M9U0</accession>
<evidence type="ECO:0000313" key="1">
    <source>
        <dbReference type="EMBL" id="KAK7860455.1"/>
    </source>
</evidence>
<name>A0AAW0M9U0_QUESU</name>
<reference evidence="1" key="3">
    <citation type="submission" date="2023-07" db="EMBL/GenBank/DDBJ databases">
        <title>An improved reference 1 genome and first organelle genomes of Quercus suber.</title>
        <authorList>
            <consortium name="Genosuber Consortium"/>
            <person name="Usie A."/>
            <person name="Serra O."/>
            <person name="Barros P."/>
        </authorList>
    </citation>
    <scope>NUCLEOTIDE SEQUENCE</scope>
    <source>
        <strain evidence="1">HL8</strain>
        <tissue evidence="1">Leaves</tissue>
    </source>
</reference>
<reference evidence="1" key="1">
    <citation type="submission" date="2017-12" db="EMBL/GenBank/DDBJ databases">
        <authorList>
            <person name="Barbosa P."/>
            <person name="Usie A."/>
            <person name="Ramos A.M."/>
        </authorList>
    </citation>
    <scope>NUCLEOTIDE SEQUENCE</scope>
    <source>
        <strain evidence="1">HL8</strain>
        <tissue evidence="1">Leaves</tissue>
    </source>
</reference>
<organism evidence="1">
    <name type="scientific">Quercus suber</name>
    <name type="common">Cork oak</name>
    <dbReference type="NCBI Taxonomy" id="58331"/>
    <lineage>
        <taxon>Eukaryota</taxon>
        <taxon>Viridiplantae</taxon>
        <taxon>Streptophyta</taxon>
        <taxon>Embryophyta</taxon>
        <taxon>Tracheophyta</taxon>
        <taxon>Spermatophyta</taxon>
        <taxon>Magnoliopsida</taxon>
        <taxon>eudicotyledons</taxon>
        <taxon>Gunneridae</taxon>
        <taxon>Pentapetalae</taxon>
        <taxon>rosids</taxon>
        <taxon>fabids</taxon>
        <taxon>Fagales</taxon>
        <taxon>Fagaceae</taxon>
        <taxon>Quercus</taxon>
    </lineage>
</organism>
<dbReference type="InterPro" id="IPR016159">
    <property type="entry name" value="Cullin_repeat-like_dom_sf"/>
</dbReference>
<dbReference type="SUPFAM" id="SSF74788">
    <property type="entry name" value="Cullin repeat-like"/>
    <property type="match status" value="1"/>
</dbReference>
<dbReference type="EMBL" id="PKMF04000006">
    <property type="protein sequence ID" value="KAK7860455.1"/>
    <property type="molecule type" value="Genomic_DNA"/>
</dbReference>
<protein>
    <submittedName>
        <fullName evidence="1">Exocyst complex component exo70a1</fullName>
    </submittedName>
</protein>